<evidence type="ECO:0000256" key="6">
    <source>
        <dbReference type="SAM" id="MobiDB-lite"/>
    </source>
</evidence>
<dbReference type="GO" id="GO:0060294">
    <property type="term" value="P:cilium movement involved in cell motility"/>
    <property type="evidence" value="ECO:0007669"/>
    <property type="project" value="InterPro"/>
</dbReference>
<keyword evidence="3" id="KW-0969">Cilium</keyword>
<feature type="region of interest" description="Disordered" evidence="6">
    <location>
        <begin position="494"/>
        <end position="563"/>
    </location>
</feature>
<evidence type="ECO:0000256" key="3">
    <source>
        <dbReference type="ARBA" id="ARBA00023069"/>
    </source>
</evidence>
<evidence type="ECO:0000313" key="7">
    <source>
        <dbReference type="EMBL" id="KAK7112532.1"/>
    </source>
</evidence>
<feature type="compositionally biased region" description="Basic and acidic residues" evidence="6">
    <location>
        <begin position="1"/>
        <end position="10"/>
    </location>
</feature>
<evidence type="ECO:0000256" key="2">
    <source>
        <dbReference type="ARBA" id="ARBA00022490"/>
    </source>
</evidence>
<keyword evidence="4" id="KW-0206">Cytoskeleton</keyword>
<dbReference type="GO" id="GO:0035082">
    <property type="term" value="P:axoneme assembly"/>
    <property type="evidence" value="ECO:0007669"/>
    <property type="project" value="TreeGrafter"/>
</dbReference>
<dbReference type="EMBL" id="JBAMIC010000002">
    <property type="protein sequence ID" value="KAK7112532.1"/>
    <property type="molecule type" value="Genomic_DNA"/>
</dbReference>
<organism evidence="7 8">
    <name type="scientific">Littorina saxatilis</name>
    <dbReference type="NCBI Taxonomy" id="31220"/>
    <lineage>
        <taxon>Eukaryota</taxon>
        <taxon>Metazoa</taxon>
        <taxon>Spiralia</taxon>
        <taxon>Lophotrochozoa</taxon>
        <taxon>Mollusca</taxon>
        <taxon>Gastropoda</taxon>
        <taxon>Caenogastropoda</taxon>
        <taxon>Littorinimorpha</taxon>
        <taxon>Littorinoidea</taxon>
        <taxon>Littorinidae</taxon>
        <taxon>Littorina</taxon>
    </lineage>
</organism>
<accession>A0AAN9GL32</accession>
<feature type="compositionally biased region" description="Acidic residues" evidence="6">
    <location>
        <begin position="538"/>
        <end position="563"/>
    </location>
</feature>
<dbReference type="AlphaFoldDB" id="A0AAN9GL32"/>
<comment type="caution">
    <text evidence="7">The sequence shown here is derived from an EMBL/GenBank/DDBJ whole genome shotgun (WGS) entry which is preliminary data.</text>
</comment>
<keyword evidence="5" id="KW-0966">Cell projection</keyword>
<dbReference type="PANTHER" id="PTHR13159">
    <property type="entry name" value="RADIAL SPOKEHEAD-RELATED"/>
    <property type="match status" value="1"/>
</dbReference>
<keyword evidence="8" id="KW-1185">Reference proteome</keyword>
<evidence type="ECO:0000256" key="1">
    <source>
        <dbReference type="ARBA" id="ARBA00004430"/>
    </source>
</evidence>
<dbReference type="Proteomes" id="UP001374579">
    <property type="component" value="Unassembled WGS sequence"/>
</dbReference>
<feature type="region of interest" description="Disordered" evidence="6">
    <location>
        <begin position="403"/>
        <end position="444"/>
    </location>
</feature>
<dbReference type="PANTHER" id="PTHR13159:SF0">
    <property type="entry name" value="RADIAL SPOKE HEAD 6 HOMOLOG A"/>
    <property type="match status" value="1"/>
</dbReference>
<feature type="compositionally biased region" description="Acidic residues" evidence="6">
    <location>
        <begin position="217"/>
        <end position="234"/>
    </location>
</feature>
<evidence type="ECO:0000256" key="5">
    <source>
        <dbReference type="ARBA" id="ARBA00023273"/>
    </source>
</evidence>
<comment type="subcellular location">
    <subcellularLocation>
        <location evidence="1">Cytoplasm</location>
        <location evidence="1">Cytoskeleton</location>
        <location evidence="1">Cilium axoneme</location>
    </subcellularLocation>
</comment>
<feature type="region of interest" description="Disordered" evidence="6">
    <location>
        <begin position="212"/>
        <end position="234"/>
    </location>
</feature>
<evidence type="ECO:0000313" key="8">
    <source>
        <dbReference type="Proteomes" id="UP001374579"/>
    </source>
</evidence>
<dbReference type="Pfam" id="PF04712">
    <property type="entry name" value="Radial_spoke"/>
    <property type="match status" value="1"/>
</dbReference>
<feature type="region of interest" description="Disordered" evidence="6">
    <location>
        <begin position="1"/>
        <end position="33"/>
    </location>
</feature>
<feature type="compositionally biased region" description="Acidic residues" evidence="6">
    <location>
        <begin position="403"/>
        <end position="423"/>
    </location>
</feature>
<name>A0AAN9GL32_9CAEN</name>
<dbReference type="CDD" id="cd22963">
    <property type="entry name" value="DD_CrRSP4-like"/>
    <property type="match status" value="1"/>
</dbReference>
<dbReference type="GO" id="GO:0001534">
    <property type="term" value="C:radial spoke"/>
    <property type="evidence" value="ECO:0007669"/>
    <property type="project" value="InterPro"/>
</dbReference>
<reference evidence="7 8" key="1">
    <citation type="submission" date="2024-02" db="EMBL/GenBank/DDBJ databases">
        <title>Chromosome-scale genome assembly of the rough periwinkle Littorina saxatilis.</title>
        <authorList>
            <person name="De Jode A."/>
            <person name="Faria R."/>
            <person name="Formenti G."/>
            <person name="Sims Y."/>
            <person name="Smith T.P."/>
            <person name="Tracey A."/>
            <person name="Wood J.M.D."/>
            <person name="Zagrodzka Z.B."/>
            <person name="Johannesson K."/>
            <person name="Butlin R.K."/>
            <person name="Leder E.H."/>
        </authorList>
    </citation>
    <scope>NUCLEOTIDE SEQUENCE [LARGE SCALE GENOMIC DNA]</scope>
    <source>
        <strain evidence="7">Snail1</strain>
        <tissue evidence="7">Muscle</tissue>
    </source>
</reference>
<dbReference type="InterPro" id="IPR006802">
    <property type="entry name" value="Radial_spoke"/>
</dbReference>
<gene>
    <name evidence="7" type="ORF">V1264_011978</name>
</gene>
<proteinExistence type="predicted"/>
<protein>
    <submittedName>
        <fullName evidence="7">Uncharacterized protein</fullName>
    </submittedName>
</protein>
<keyword evidence="2" id="KW-0963">Cytoplasm</keyword>
<evidence type="ECO:0000256" key="4">
    <source>
        <dbReference type="ARBA" id="ARBA00023212"/>
    </source>
</evidence>
<sequence length="563" mass="63333">MTTKSTKEVRGWLGVEPPPPRPQLDLSDEGYNQQPLSVDDQNALNAKLTLLTCDNPDGPSLYEHVSTMLTAVLNKEPENVVDKLESMSAMFKTTRMRTPINLLEVPDRGRNPGQFRAEWNLFKTIARETPNAEPEIRTTVNTEKEDEFLCLPNLMRQAHLFSQASFGLPTEFYVRATLALRELARVYPFISLRLWGVMHGLHSDYTIAEGEMREGDYETDFSDDEEEEEDKDEGLFDEISEDIKPVYKPPRKIPGEQAGVGLNRKVYFVCNHPGSPWEKLPHVTPAQIQASRQIQKYFTGNLDHKMTTFPPFPGTERNYLRAQIARISAATHVSPIGVFKFDEEMEDEEEAEGARDTCVVDLEFEGVSMKDLSDPSLMSWVHHSPYILPQGRTVWYNPVQMTEGEEGEAESVEEERNEPDEPEPQVGPPLLTPLAEDADTGSQPAWIGRASTKLVPEYALATVQSVIWPGAVAVATDNGRFFENLYVGWGHKNSPDNFEPSQPEPPMDEFPTGPEVIEADDPTPETEAAIRAAMHEQEVEEEEEEAEDGIIEDDEEDGPDLSD</sequence>